<reference evidence="15" key="1">
    <citation type="submission" date="2011-05" db="EMBL/GenBank/DDBJ databases">
        <authorList>
            <person name="Richards S.R."/>
            <person name="Qu J."/>
            <person name="Jiang H."/>
            <person name="Jhangiani S.N."/>
            <person name="Agravi P."/>
            <person name="Goodspeed R."/>
            <person name="Gross S."/>
            <person name="Mandapat C."/>
            <person name="Jackson L."/>
            <person name="Mathew T."/>
            <person name="Pu L."/>
            <person name="Thornton R."/>
            <person name="Saada N."/>
            <person name="Wilczek-Boney K.B."/>
            <person name="Lee S."/>
            <person name="Kovar C."/>
            <person name="Wu Y."/>
            <person name="Scherer S.E."/>
            <person name="Worley K.C."/>
            <person name="Muzny D.M."/>
            <person name="Gibbs R."/>
        </authorList>
    </citation>
    <scope>NUCLEOTIDE SEQUENCE</scope>
    <source>
        <strain evidence="15">Brora</strain>
    </source>
</reference>
<evidence type="ECO:0000256" key="10">
    <source>
        <dbReference type="ARBA" id="ARBA00023201"/>
    </source>
</evidence>
<evidence type="ECO:0000256" key="4">
    <source>
        <dbReference type="ARBA" id="ARBA00022461"/>
    </source>
</evidence>
<dbReference type="eggNOG" id="KOG0017">
    <property type="taxonomic scope" value="Eukaryota"/>
</dbReference>
<accession>T1IQZ3</accession>
<keyword evidence="8 12" id="KW-0406">Ion transport</keyword>
<comment type="similarity">
    <text evidence="2 12">Belongs to the amiloride-sensitive sodium channel (TC 1.A.6) family.</text>
</comment>
<dbReference type="GO" id="GO:0015280">
    <property type="term" value="F:ligand-gated sodium channel activity"/>
    <property type="evidence" value="ECO:0007669"/>
    <property type="project" value="TreeGrafter"/>
</dbReference>
<dbReference type="InterPro" id="IPR001873">
    <property type="entry name" value="ENaC"/>
</dbReference>
<evidence type="ECO:0000256" key="3">
    <source>
        <dbReference type="ARBA" id="ARBA00022448"/>
    </source>
</evidence>
<keyword evidence="6 13" id="KW-1133">Transmembrane helix</keyword>
<dbReference type="HOGENOM" id="CLU_486262_0_0_1"/>
<reference evidence="14" key="2">
    <citation type="submission" date="2015-02" db="UniProtKB">
        <authorList>
            <consortium name="EnsemblMetazoa"/>
        </authorList>
    </citation>
    <scope>IDENTIFICATION</scope>
</reference>
<keyword evidence="7" id="KW-0915">Sodium</keyword>
<evidence type="ECO:0008006" key="16">
    <source>
        <dbReference type="Google" id="ProtNLM"/>
    </source>
</evidence>
<dbReference type="EMBL" id="AFFK01018426">
    <property type="status" value="NOT_ANNOTATED_CDS"/>
    <property type="molecule type" value="Genomic_DNA"/>
</dbReference>
<dbReference type="Pfam" id="PF00858">
    <property type="entry name" value="ASC"/>
    <property type="match status" value="2"/>
</dbReference>
<evidence type="ECO:0000256" key="12">
    <source>
        <dbReference type="RuleBase" id="RU000679"/>
    </source>
</evidence>
<dbReference type="EnsemblMetazoa" id="SMAR003473-RA">
    <property type="protein sequence ID" value="SMAR003473-PA"/>
    <property type="gene ID" value="SMAR003473"/>
</dbReference>
<keyword evidence="3 12" id="KW-0813">Transport</keyword>
<dbReference type="Proteomes" id="UP000014500">
    <property type="component" value="Unassembled WGS sequence"/>
</dbReference>
<keyword evidence="10 12" id="KW-0739">Sodium transport</keyword>
<protein>
    <recommendedName>
        <fullName evidence="16">Reverse transcriptase Ty1/copia-type domain-containing protein</fullName>
    </recommendedName>
</protein>
<keyword evidence="9 13" id="KW-0472">Membrane</keyword>
<evidence type="ECO:0000313" key="15">
    <source>
        <dbReference type="Proteomes" id="UP000014500"/>
    </source>
</evidence>
<feature type="transmembrane region" description="Helical" evidence="13">
    <location>
        <begin position="218"/>
        <end position="241"/>
    </location>
</feature>
<evidence type="ECO:0000256" key="6">
    <source>
        <dbReference type="ARBA" id="ARBA00022989"/>
    </source>
</evidence>
<keyword evidence="11 12" id="KW-0407">Ion channel</keyword>
<evidence type="ECO:0000256" key="5">
    <source>
        <dbReference type="ARBA" id="ARBA00022692"/>
    </source>
</evidence>
<feature type="transmembrane region" description="Helical" evidence="13">
    <location>
        <begin position="293"/>
        <end position="318"/>
    </location>
</feature>
<dbReference type="AlphaFoldDB" id="T1IQZ3"/>
<dbReference type="PANTHER" id="PTHR11690">
    <property type="entry name" value="AMILORIDE-SENSITIVE SODIUM CHANNEL-RELATED"/>
    <property type="match status" value="1"/>
</dbReference>
<keyword evidence="4 12" id="KW-0894">Sodium channel</keyword>
<keyword evidence="5 12" id="KW-0812">Transmembrane</keyword>
<dbReference type="PhylomeDB" id="T1IQZ3"/>
<evidence type="ECO:0000256" key="2">
    <source>
        <dbReference type="ARBA" id="ARBA00007193"/>
    </source>
</evidence>
<keyword evidence="15" id="KW-1185">Reference proteome</keyword>
<dbReference type="Gene3D" id="1.10.287.770">
    <property type="entry name" value="YojJ-like"/>
    <property type="match status" value="1"/>
</dbReference>
<proteinExistence type="inferred from homology"/>
<evidence type="ECO:0000256" key="13">
    <source>
        <dbReference type="SAM" id="Phobius"/>
    </source>
</evidence>
<dbReference type="PANTHER" id="PTHR11690:SF300">
    <property type="entry name" value="PICKPOCKET PROTEIN 19"/>
    <property type="match status" value="1"/>
</dbReference>
<sequence length="561" mass="63940">MVLFSSSEEIKTRLISNIENDFEIVNLGIVTKLLGVEFDHTNGEIKLRQMKYIEKLAKDYGIEENAKIRVPVTPGTTLFKPKEGHTVENFSFRLLVGLLMFLALRDRPDIVFRYILVAIQYSAQWNLDLKHIPIVDKPLCKSPEEALKFFCELFLIVHQNCNCKRICNNIEYLPFPLADEDIYSNEVVIRPQTPFVHTVKEYYLISLISLICDIGGNLGLYLGLSILSMTDLLIACSKLCFARRNNNKLYTLTKRIYMTMTQITGDNNGPTYPVIVIAFEYIFKGEKRVARRIVWLFILLVSVIICSLQATKLVNFYLSEPIYTSLEIARDIKVSLPDVVMCINSDKFLTLFGFVGLDSEWRYNYSTVFGECAVLHRGLQTFVGPLTSYRTLALQTEKSCPICENRIFLIPDGEYFNLKKQINVGCGMTTNILIQRQTIIKLNIKRRPCGSHEESTECEEKCKLQRFQENITCSLPFVSGDSLSRCNTSTTAKETRAAYFRAYLRTDSIEQCACLPKCNETTYVPAIIYSDLKKNLAFTLIDLFSDMGSTLSSVLGMSVLT</sequence>
<organism evidence="14 15">
    <name type="scientific">Strigamia maritima</name>
    <name type="common">European centipede</name>
    <name type="synonym">Geophilus maritimus</name>
    <dbReference type="NCBI Taxonomy" id="126957"/>
    <lineage>
        <taxon>Eukaryota</taxon>
        <taxon>Metazoa</taxon>
        <taxon>Ecdysozoa</taxon>
        <taxon>Arthropoda</taxon>
        <taxon>Myriapoda</taxon>
        <taxon>Chilopoda</taxon>
        <taxon>Pleurostigmophora</taxon>
        <taxon>Geophilomorpha</taxon>
        <taxon>Linotaeniidae</taxon>
        <taxon>Strigamia</taxon>
    </lineage>
</organism>
<comment type="subcellular location">
    <subcellularLocation>
        <location evidence="1">Membrane</location>
        <topology evidence="1">Multi-pass membrane protein</topology>
    </subcellularLocation>
</comment>
<evidence type="ECO:0000256" key="11">
    <source>
        <dbReference type="ARBA" id="ARBA00023303"/>
    </source>
</evidence>
<evidence type="ECO:0000313" key="14">
    <source>
        <dbReference type="EnsemblMetazoa" id="SMAR003473-PA"/>
    </source>
</evidence>
<evidence type="ECO:0000256" key="1">
    <source>
        <dbReference type="ARBA" id="ARBA00004141"/>
    </source>
</evidence>
<evidence type="ECO:0000256" key="8">
    <source>
        <dbReference type="ARBA" id="ARBA00023065"/>
    </source>
</evidence>
<dbReference type="GO" id="GO:0005886">
    <property type="term" value="C:plasma membrane"/>
    <property type="evidence" value="ECO:0007669"/>
    <property type="project" value="TreeGrafter"/>
</dbReference>
<name>T1IQZ3_STRMM</name>
<evidence type="ECO:0000256" key="9">
    <source>
        <dbReference type="ARBA" id="ARBA00023136"/>
    </source>
</evidence>
<evidence type="ECO:0000256" key="7">
    <source>
        <dbReference type="ARBA" id="ARBA00023053"/>
    </source>
</evidence>